<gene>
    <name evidence="1" type="ORF">C2G38_2224350</name>
</gene>
<dbReference type="STRING" id="44941.A0A397U0G1"/>
<dbReference type="EMBL" id="QKWP01002344">
    <property type="protein sequence ID" value="RIB03684.1"/>
    <property type="molecule type" value="Genomic_DNA"/>
</dbReference>
<accession>A0A397U0G1</accession>
<dbReference type="AlphaFoldDB" id="A0A397U0G1"/>
<evidence type="ECO:0000313" key="2">
    <source>
        <dbReference type="Proteomes" id="UP000266673"/>
    </source>
</evidence>
<protein>
    <submittedName>
        <fullName evidence="1">Uncharacterized protein</fullName>
    </submittedName>
</protein>
<keyword evidence="2" id="KW-1185">Reference proteome</keyword>
<dbReference type="Proteomes" id="UP000266673">
    <property type="component" value="Unassembled WGS sequence"/>
</dbReference>
<sequence length="481" mass="55660">MTKPDKTTSFVKFRNVNMLLYKTDNTTGLPILYLQDHKKALWNKFHKKYPNGMQCTTFMTRLEGSRFVYKENLSGLCSTCNELGYKVFEKIELLIDAQIKNNGLKCKDFAANLKVSPTGAALHSPCISHCLQQAFNSCHLDHPKICENCDELFTLFKNLKTNIDSEFHNSLTKYQSQLIYFMAHHARKTYLNALIKVELARLDANSALLIVDYKMRILPQNAPETKSEFFGKRGWTLHSVLIYTKNTEINNLDIQAFDHWSNDTKQDACNEWYISNYTDNSNAILETITGIRNLHEWSWPDDEAEIGYDSSVFRLVDRYQPVLNRLSKPGTDAFFIYMRFFFWLQLQKTSIVMLALRVFFYRISLNVKNNSNDDLETINLTDTAEIEVFVAGWCRKEKHKRKSIKRLPPQVKSLLETMFHTGTATPRNKMLATEMQQELLISSQEGEIGEADVPKVSTISNWISGFSRTWKRAMAECSLDE</sequence>
<dbReference type="OrthoDB" id="2429297at2759"/>
<name>A0A397U0G1_9GLOM</name>
<proteinExistence type="predicted"/>
<evidence type="ECO:0000313" key="1">
    <source>
        <dbReference type="EMBL" id="RIB03684.1"/>
    </source>
</evidence>
<comment type="caution">
    <text evidence="1">The sequence shown here is derived from an EMBL/GenBank/DDBJ whole genome shotgun (WGS) entry which is preliminary data.</text>
</comment>
<organism evidence="1 2">
    <name type="scientific">Gigaspora rosea</name>
    <dbReference type="NCBI Taxonomy" id="44941"/>
    <lineage>
        <taxon>Eukaryota</taxon>
        <taxon>Fungi</taxon>
        <taxon>Fungi incertae sedis</taxon>
        <taxon>Mucoromycota</taxon>
        <taxon>Glomeromycotina</taxon>
        <taxon>Glomeromycetes</taxon>
        <taxon>Diversisporales</taxon>
        <taxon>Gigasporaceae</taxon>
        <taxon>Gigaspora</taxon>
    </lineage>
</organism>
<reference evidence="1 2" key="1">
    <citation type="submission" date="2018-06" db="EMBL/GenBank/DDBJ databases">
        <title>Comparative genomics reveals the genomic features of Rhizophagus irregularis, R. cerebriforme, R. diaphanum and Gigaspora rosea, and their symbiotic lifestyle signature.</title>
        <authorList>
            <person name="Morin E."/>
            <person name="San Clemente H."/>
            <person name="Chen E.C.H."/>
            <person name="De La Providencia I."/>
            <person name="Hainaut M."/>
            <person name="Kuo A."/>
            <person name="Kohler A."/>
            <person name="Murat C."/>
            <person name="Tang N."/>
            <person name="Roy S."/>
            <person name="Loubradou J."/>
            <person name="Henrissat B."/>
            <person name="Grigoriev I.V."/>
            <person name="Corradi N."/>
            <person name="Roux C."/>
            <person name="Martin F.M."/>
        </authorList>
    </citation>
    <scope>NUCLEOTIDE SEQUENCE [LARGE SCALE GENOMIC DNA]</scope>
    <source>
        <strain evidence="1 2">DAOM 194757</strain>
    </source>
</reference>